<dbReference type="Proteomes" id="UP000053593">
    <property type="component" value="Unassembled WGS sequence"/>
</dbReference>
<feature type="region of interest" description="Disordered" evidence="1">
    <location>
        <begin position="79"/>
        <end position="131"/>
    </location>
</feature>
<accession>A0A0D0BDG5</accession>
<dbReference type="EMBL" id="KN834841">
    <property type="protein sequence ID" value="KIK52516.1"/>
    <property type="molecule type" value="Genomic_DNA"/>
</dbReference>
<proteinExistence type="predicted"/>
<reference evidence="2 3" key="1">
    <citation type="submission" date="2014-04" db="EMBL/GenBank/DDBJ databases">
        <title>Evolutionary Origins and Diversification of the Mycorrhizal Mutualists.</title>
        <authorList>
            <consortium name="DOE Joint Genome Institute"/>
            <consortium name="Mycorrhizal Genomics Consortium"/>
            <person name="Kohler A."/>
            <person name="Kuo A."/>
            <person name="Nagy L.G."/>
            <person name="Floudas D."/>
            <person name="Copeland A."/>
            <person name="Barry K.W."/>
            <person name="Cichocki N."/>
            <person name="Veneault-Fourrey C."/>
            <person name="LaButti K."/>
            <person name="Lindquist E.A."/>
            <person name="Lipzen A."/>
            <person name="Lundell T."/>
            <person name="Morin E."/>
            <person name="Murat C."/>
            <person name="Riley R."/>
            <person name="Ohm R."/>
            <person name="Sun H."/>
            <person name="Tunlid A."/>
            <person name="Henrissat B."/>
            <person name="Grigoriev I.V."/>
            <person name="Hibbett D.S."/>
            <person name="Martin F."/>
        </authorList>
    </citation>
    <scope>NUCLEOTIDE SEQUENCE [LARGE SCALE GENOMIC DNA]</scope>
    <source>
        <strain evidence="2 3">FD-317 M1</strain>
    </source>
</reference>
<dbReference type="HOGENOM" id="CLU_1927870_0_0_1"/>
<evidence type="ECO:0000313" key="2">
    <source>
        <dbReference type="EMBL" id="KIK52516.1"/>
    </source>
</evidence>
<protein>
    <submittedName>
        <fullName evidence="2">Uncharacterized protein</fullName>
    </submittedName>
</protein>
<feature type="compositionally biased region" description="Acidic residues" evidence="1">
    <location>
        <begin position="108"/>
        <end position="117"/>
    </location>
</feature>
<dbReference type="AlphaFoldDB" id="A0A0D0BDG5"/>
<evidence type="ECO:0000256" key="1">
    <source>
        <dbReference type="SAM" id="MobiDB-lite"/>
    </source>
</evidence>
<name>A0A0D0BDG5_9AGAR</name>
<organism evidence="2 3">
    <name type="scientific">Collybiopsis luxurians FD-317 M1</name>
    <dbReference type="NCBI Taxonomy" id="944289"/>
    <lineage>
        <taxon>Eukaryota</taxon>
        <taxon>Fungi</taxon>
        <taxon>Dikarya</taxon>
        <taxon>Basidiomycota</taxon>
        <taxon>Agaricomycotina</taxon>
        <taxon>Agaricomycetes</taxon>
        <taxon>Agaricomycetidae</taxon>
        <taxon>Agaricales</taxon>
        <taxon>Marasmiineae</taxon>
        <taxon>Omphalotaceae</taxon>
        <taxon>Collybiopsis</taxon>
        <taxon>Collybiopsis luxurians</taxon>
    </lineage>
</organism>
<gene>
    <name evidence="2" type="ORF">GYMLUDRAFT_64158</name>
</gene>
<sequence length="131" mass="13731">MSGMPMSVLGSKLMQRVTPSPHAFRSGEQGLEKEAPVYAKLLQTQLFSEMMSAGPDVIPPMRYDYSALNAFALAEMENASGTDASERDETNQVEQSAGDPSGNSDDAGAPEDPDGSSEEGRAPQAATSSSA</sequence>
<evidence type="ECO:0000313" key="3">
    <source>
        <dbReference type="Proteomes" id="UP000053593"/>
    </source>
</evidence>
<keyword evidence="3" id="KW-1185">Reference proteome</keyword>